<feature type="compositionally biased region" description="Polar residues" evidence="1">
    <location>
        <begin position="33"/>
        <end position="43"/>
    </location>
</feature>
<evidence type="ECO:0000313" key="2">
    <source>
        <dbReference type="EMBL" id="KAK2817193.1"/>
    </source>
</evidence>
<feature type="region of interest" description="Disordered" evidence="1">
    <location>
        <begin position="24"/>
        <end position="50"/>
    </location>
</feature>
<dbReference type="AlphaFoldDB" id="A0AA88IQT1"/>
<evidence type="ECO:0000256" key="1">
    <source>
        <dbReference type="SAM" id="MobiDB-lite"/>
    </source>
</evidence>
<name>A0AA88IQT1_CHASR</name>
<dbReference type="Proteomes" id="UP001187415">
    <property type="component" value="Unassembled WGS sequence"/>
</dbReference>
<proteinExistence type="predicted"/>
<sequence length="181" mass="19754">MACEDLRSGSIIVVISVPRWSPGSEAARRDLPASQSVYSQPRQQGKGRRLATRLDASAQLRQQHSSPPSIIKRPHLDDTPHPLVTNALCCSAVMKPVLEEQHRWACSPYTPRRGGEAHAYRSFIVALNPTAWVCSVLSLHCISALWANGLSPKMSSGVLRVCVLSQTSASSSQACFKPHMN</sequence>
<reference evidence="2" key="1">
    <citation type="submission" date="2023-07" db="EMBL/GenBank/DDBJ databases">
        <title>Chromosome-level Genome Assembly of Striped Snakehead (Channa striata).</title>
        <authorList>
            <person name="Liu H."/>
        </authorList>
    </citation>
    <scope>NUCLEOTIDE SEQUENCE</scope>
    <source>
        <strain evidence="2">Gz</strain>
        <tissue evidence="2">Muscle</tissue>
    </source>
</reference>
<dbReference type="EMBL" id="JAUPFM010000021">
    <property type="protein sequence ID" value="KAK2817193.1"/>
    <property type="molecule type" value="Genomic_DNA"/>
</dbReference>
<evidence type="ECO:0000313" key="3">
    <source>
        <dbReference type="Proteomes" id="UP001187415"/>
    </source>
</evidence>
<keyword evidence="3" id="KW-1185">Reference proteome</keyword>
<gene>
    <name evidence="2" type="ORF">Q5P01_025384</name>
</gene>
<accession>A0AA88IQT1</accession>
<comment type="caution">
    <text evidence="2">The sequence shown here is derived from an EMBL/GenBank/DDBJ whole genome shotgun (WGS) entry which is preliminary data.</text>
</comment>
<protein>
    <submittedName>
        <fullName evidence="2">Uncharacterized protein</fullName>
    </submittedName>
</protein>
<organism evidence="2 3">
    <name type="scientific">Channa striata</name>
    <name type="common">Snakehead murrel</name>
    <name type="synonym">Ophicephalus striatus</name>
    <dbReference type="NCBI Taxonomy" id="64152"/>
    <lineage>
        <taxon>Eukaryota</taxon>
        <taxon>Metazoa</taxon>
        <taxon>Chordata</taxon>
        <taxon>Craniata</taxon>
        <taxon>Vertebrata</taxon>
        <taxon>Euteleostomi</taxon>
        <taxon>Actinopterygii</taxon>
        <taxon>Neopterygii</taxon>
        <taxon>Teleostei</taxon>
        <taxon>Neoteleostei</taxon>
        <taxon>Acanthomorphata</taxon>
        <taxon>Anabantaria</taxon>
        <taxon>Anabantiformes</taxon>
        <taxon>Channoidei</taxon>
        <taxon>Channidae</taxon>
        <taxon>Channa</taxon>
    </lineage>
</organism>